<gene>
    <name evidence="1" type="ORF">BZ274_08740</name>
</gene>
<dbReference type="Proteomes" id="UP000382436">
    <property type="component" value="Unassembled WGS sequence"/>
</dbReference>
<comment type="caution">
    <text evidence="1">The sequence shown here is derived from an EMBL/GenBank/DDBJ whole genome shotgun (WGS) entry which is preliminary data.</text>
</comment>
<dbReference type="AlphaFoldDB" id="A0A644SCG6"/>
<evidence type="ECO:0000313" key="1">
    <source>
        <dbReference type="EMBL" id="EAJ9198239.1"/>
    </source>
</evidence>
<sequence>MTTIQKLKKELKIFTAGLITLPMLLLIVYIFNGDKAYSFLIFFTIFFIIFAIGFFKTKKAIKVYSKLVEKSREKFGERNENSRV</sequence>
<dbReference type="EMBL" id="AACBVJ010000024">
    <property type="protein sequence ID" value="EAJ9198239.1"/>
    <property type="molecule type" value="Genomic_DNA"/>
</dbReference>
<reference evidence="1 2" key="1">
    <citation type="submission" date="2018-05" db="EMBL/GenBank/DDBJ databases">
        <authorList>
            <consortium name="PulseNet: The National Subtyping Network for Foodborne Disease Surveillance"/>
            <person name="Tarr C.L."/>
            <person name="Trees E."/>
            <person name="Katz L.S."/>
            <person name="Carleton-Romer H.A."/>
            <person name="Stroika S."/>
            <person name="Kucerova Z."/>
            <person name="Roache K.F."/>
            <person name="Sabol A.L."/>
            <person name="Besser J."/>
            <person name="Gerner-Smidt P."/>
        </authorList>
    </citation>
    <scope>NUCLEOTIDE SEQUENCE [LARGE SCALE GENOMIC DNA]</scope>
    <source>
        <strain evidence="1 2">PNUSAC001435</strain>
    </source>
</reference>
<organism evidence="1 2">
    <name type="scientific">Campylobacter coli</name>
    <dbReference type="NCBI Taxonomy" id="195"/>
    <lineage>
        <taxon>Bacteria</taxon>
        <taxon>Pseudomonadati</taxon>
        <taxon>Campylobacterota</taxon>
        <taxon>Epsilonproteobacteria</taxon>
        <taxon>Campylobacterales</taxon>
        <taxon>Campylobacteraceae</taxon>
        <taxon>Campylobacter</taxon>
    </lineage>
</organism>
<evidence type="ECO:0000313" key="2">
    <source>
        <dbReference type="Proteomes" id="UP000382436"/>
    </source>
</evidence>
<accession>A0A644SCG6</accession>
<protein>
    <submittedName>
        <fullName evidence="1">Uncharacterized protein</fullName>
    </submittedName>
</protein>
<name>A0A644SCG6_CAMCO</name>
<proteinExistence type="predicted"/>